<evidence type="ECO:0000313" key="2">
    <source>
        <dbReference type="EMBL" id="ALO15294.1"/>
    </source>
</evidence>
<dbReference type="Proteomes" id="UP000064893">
    <property type="component" value="Chromosome"/>
</dbReference>
<reference evidence="2 3" key="1">
    <citation type="submission" date="2015-11" db="EMBL/GenBank/DDBJ databases">
        <title>Description and complete genome sequence of a novel strain predominating in hypersaline microbial mats and representing a new family of the Bacteriodetes phylum.</title>
        <authorList>
            <person name="Spring S."/>
            <person name="Bunk B."/>
            <person name="Sproer C."/>
            <person name="Klenk H.-P."/>
        </authorList>
    </citation>
    <scope>NUCLEOTIDE SEQUENCE [LARGE SCALE GENOMIC DNA]</scope>
    <source>
        <strain evidence="2 3">L21-Spi-D4</strain>
    </source>
</reference>
<dbReference type="OrthoDB" id="823632at2"/>
<organism evidence="2 3">
    <name type="scientific">Salinivirga cyanobacteriivorans</name>
    <dbReference type="NCBI Taxonomy" id="1307839"/>
    <lineage>
        <taxon>Bacteria</taxon>
        <taxon>Pseudomonadati</taxon>
        <taxon>Bacteroidota</taxon>
        <taxon>Bacteroidia</taxon>
        <taxon>Bacteroidales</taxon>
        <taxon>Salinivirgaceae</taxon>
        <taxon>Salinivirga</taxon>
    </lineage>
</organism>
<dbReference type="AlphaFoldDB" id="A0A0S2HZ27"/>
<keyword evidence="1" id="KW-0732">Signal</keyword>
<evidence type="ECO:0000256" key="1">
    <source>
        <dbReference type="SAM" id="SignalP"/>
    </source>
</evidence>
<gene>
    <name evidence="2" type="ORF">L21SP5_01651</name>
</gene>
<dbReference type="RefSeq" id="WP_057952762.1">
    <property type="nucleotide sequence ID" value="NZ_CP013118.1"/>
</dbReference>
<evidence type="ECO:0008006" key="4">
    <source>
        <dbReference type="Google" id="ProtNLM"/>
    </source>
</evidence>
<feature type="chain" id="PRO_5006599283" description="TonB C-terminal domain-containing protein" evidence="1">
    <location>
        <begin position="25"/>
        <end position="118"/>
    </location>
</feature>
<accession>A0A0S2HZ27</accession>
<sequence precursor="true">MKSIRLFSATLILALVFSAGVSKAFPAIKATANTDKELYTAIQQLVQFPDNCKELGHSGSVWVTFFVDGDGWIDVYDVRGDCMFSDYVKQQLPLISVENPELFGKTYQIKISFNFIAQ</sequence>
<feature type="signal peptide" evidence="1">
    <location>
        <begin position="1"/>
        <end position="24"/>
    </location>
</feature>
<proteinExistence type="predicted"/>
<protein>
    <recommendedName>
        <fullName evidence="4">TonB C-terminal domain-containing protein</fullName>
    </recommendedName>
</protein>
<dbReference type="EMBL" id="CP013118">
    <property type="protein sequence ID" value="ALO15294.1"/>
    <property type="molecule type" value="Genomic_DNA"/>
</dbReference>
<keyword evidence="3" id="KW-1185">Reference proteome</keyword>
<evidence type="ECO:0000313" key="3">
    <source>
        <dbReference type="Proteomes" id="UP000064893"/>
    </source>
</evidence>
<dbReference type="KEGG" id="blq:L21SP5_01651"/>
<name>A0A0S2HZ27_9BACT</name>